<dbReference type="Pfam" id="PF07690">
    <property type="entry name" value="MFS_1"/>
    <property type="match status" value="1"/>
</dbReference>
<evidence type="ECO:0000313" key="6">
    <source>
        <dbReference type="EMBL" id="MCC4308224.1"/>
    </source>
</evidence>
<reference evidence="6" key="1">
    <citation type="submission" date="2021-10" db="EMBL/GenBank/DDBJ databases">
        <title>The diversity and Nitrogen Metabolism of Culturable Nitrate-Utilizing Bacteria Within the Oxygen Minimum Zone of the Changjiang (Yangtze River)Estuary.</title>
        <authorList>
            <person name="Zhang D."/>
            <person name="Zheng J."/>
            <person name="Liu S."/>
            <person name="He W."/>
        </authorList>
    </citation>
    <scope>NUCLEOTIDE SEQUENCE</scope>
    <source>
        <strain evidence="6">FXH-223</strain>
    </source>
</reference>
<evidence type="ECO:0000256" key="1">
    <source>
        <dbReference type="ARBA" id="ARBA00022692"/>
    </source>
</evidence>
<feature type="transmembrane region" description="Helical" evidence="4">
    <location>
        <begin position="254"/>
        <end position="275"/>
    </location>
</feature>
<keyword evidence="7" id="KW-1185">Reference proteome</keyword>
<dbReference type="SUPFAM" id="SSF103473">
    <property type="entry name" value="MFS general substrate transporter"/>
    <property type="match status" value="1"/>
</dbReference>
<feature type="transmembrane region" description="Helical" evidence="4">
    <location>
        <begin position="217"/>
        <end position="242"/>
    </location>
</feature>
<keyword evidence="2 4" id="KW-1133">Transmembrane helix</keyword>
<keyword evidence="3 4" id="KW-0472">Membrane</keyword>
<protein>
    <submittedName>
        <fullName evidence="6">MFS transporter</fullName>
    </submittedName>
</protein>
<dbReference type="EMBL" id="JAJGNA010000005">
    <property type="protein sequence ID" value="MCC4308224.1"/>
    <property type="molecule type" value="Genomic_DNA"/>
</dbReference>
<proteinExistence type="predicted"/>
<feature type="transmembrane region" description="Helical" evidence="4">
    <location>
        <begin position="139"/>
        <end position="162"/>
    </location>
</feature>
<evidence type="ECO:0000256" key="4">
    <source>
        <dbReference type="SAM" id="Phobius"/>
    </source>
</evidence>
<dbReference type="PANTHER" id="PTHR23523:SF2">
    <property type="entry name" value="2-NITROIMIDAZOLE TRANSPORTER"/>
    <property type="match status" value="1"/>
</dbReference>
<dbReference type="RefSeq" id="WP_204426954.1">
    <property type="nucleotide sequence ID" value="NZ_ARXL01000082.1"/>
</dbReference>
<feature type="transmembrane region" description="Helical" evidence="4">
    <location>
        <begin position="348"/>
        <end position="364"/>
    </location>
</feature>
<dbReference type="Gene3D" id="1.20.1250.20">
    <property type="entry name" value="MFS general substrate transporter like domains"/>
    <property type="match status" value="2"/>
</dbReference>
<accession>A0A9Q3UMZ1</accession>
<evidence type="ECO:0000259" key="5">
    <source>
        <dbReference type="PROSITE" id="PS50850"/>
    </source>
</evidence>
<comment type="caution">
    <text evidence="6">The sequence shown here is derived from an EMBL/GenBank/DDBJ whole genome shotgun (WGS) entry which is preliminary data.</text>
</comment>
<feature type="domain" description="Major facilitator superfamily (MFS) profile" evidence="5">
    <location>
        <begin position="18"/>
        <end position="396"/>
    </location>
</feature>
<feature type="transmembrane region" description="Helical" evidence="4">
    <location>
        <begin position="54"/>
        <end position="74"/>
    </location>
</feature>
<feature type="transmembrane region" description="Helical" evidence="4">
    <location>
        <begin position="307"/>
        <end position="327"/>
    </location>
</feature>
<dbReference type="InterPro" id="IPR036259">
    <property type="entry name" value="MFS_trans_sf"/>
</dbReference>
<sequence length="408" mass="43010">MSPSSRAPGALRRSGPLLGFLAALMLLAANMRTGIVVLGPLADGIGQDLNLDAAALGLLTTLPLLCFAVLSLFAPRLGDRLGLERALLMVLWLLLAGLIARAFGFYWLMVAGTLVMGAAIAVMNVLTPGLVRQRFPHRVAAVTALYSVTMSCGASAAAALAVPVRDLFQGDWRWPLAASGVVALVGALAWLPMLRFKPSRATVALPRPSLWRQRDAWILSLFFGSQSLLFYTLTAWLAKFYVDTGVSEAEAGRLLTLFTITGMPANFLAPLLFALLRRRRRLAVGLLQLPPLIGMVGLLAAPLTAPVLWVVLLGFGQGCMIALGLTLMGVRGADARVSAGLSGMCQSLGYLLAATGPVTLGALYDLSGDWLLPMWLLMGVTVTQAVAGVRVAEGPPIQADGATASAER</sequence>
<feature type="transmembrane region" description="Helical" evidence="4">
    <location>
        <begin position="370"/>
        <end position="389"/>
    </location>
</feature>
<dbReference type="PROSITE" id="PS50850">
    <property type="entry name" value="MFS"/>
    <property type="match status" value="1"/>
</dbReference>
<feature type="transmembrane region" description="Helical" evidence="4">
    <location>
        <begin position="109"/>
        <end position="127"/>
    </location>
</feature>
<dbReference type="AlphaFoldDB" id="A0A9Q3UMZ1"/>
<dbReference type="InterPro" id="IPR011701">
    <property type="entry name" value="MFS"/>
</dbReference>
<organism evidence="6 7">
    <name type="scientific">Alloalcanivorax marinus</name>
    <dbReference type="NCBI Taxonomy" id="1177169"/>
    <lineage>
        <taxon>Bacteria</taxon>
        <taxon>Pseudomonadati</taxon>
        <taxon>Pseudomonadota</taxon>
        <taxon>Gammaproteobacteria</taxon>
        <taxon>Oceanospirillales</taxon>
        <taxon>Alcanivoracaceae</taxon>
        <taxon>Alloalcanivorax</taxon>
    </lineage>
</organism>
<evidence type="ECO:0000256" key="3">
    <source>
        <dbReference type="ARBA" id="ARBA00023136"/>
    </source>
</evidence>
<dbReference type="InterPro" id="IPR052524">
    <property type="entry name" value="MFS_Cyanate_Porter"/>
</dbReference>
<gene>
    <name evidence="6" type="ORF">LL252_06530</name>
</gene>
<dbReference type="GO" id="GO:0022857">
    <property type="term" value="F:transmembrane transporter activity"/>
    <property type="evidence" value="ECO:0007669"/>
    <property type="project" value="InterPro"/>
</dbReference>
<evidence type="ECO:0000313" key="7">
    <source>
        <dbReference type="Proteomes" id="UP001108027"/>
    </source>
</evidence>
<name>A0A9Q3UMZ1_9GAMM</name>
<feature type="transmembrane region" description="Helical" evidence="4">
    <location>
        <begin position="86"/>
        <end position="103"/>
    </location>
</feature>
<dbReference type="Proteomes" id="UP001108027">
    <property type="component" value="Unassembled WGS sequence"/>
</dbReference>
<feature type="transmembrane region" description="Helical" evidence="4">
    <location>
        <begin position="282"/>
        <end position="301"/>
    </location>
</feature>
<dbReference type="InterPro" id="IPR020846">
    <property type="entry name" value="MFS_dom"/>
</dbReference>
<evidence type="ECO:0000256" key="2">
    <source>
        <dbReference type="ARBA" id="ARBA00022989"/>
    </source>
</evidence>
<feature type="transmembrane region" description="Helical" evidence="4">
    <location>
        <begin position="174"/>
        <end position="196"/>
    </location>
</feature>
<keyword evidence="1 4" id="KW-0812">Transmembrane</keyword>
<dbReference type="PANTHER" id="PTHR23523">
    <property type="match status" value="1"/>
</dbReference>